<protein>
    <recommendedName>
        <fullName evidence="4">Transmembrane protein</fullName>
    </recommendedName>
</protein>
<accession>A0ABZ2TLM4</accession>
<keyword evidence="1" id="KW-0812">Transmembrane</keyword>
<feature type="transmembrane region" description="Helical" evidence="1">
    <location>
        <begin position="86"/>
        <end position="105"/>
    </location>
</feature>
<name>A0ABZ2TLM4_9BACT</name>
<evidence type="ECO:0008006" key="4">
    <source>
        <dbReference type="Google" id="ProtNLM"/>
    </source>
</evidence>
<organism evidence="2 3">
    <name type="scientific">Metamycoplasma faucium</name>
    <dbReference type="NCBI Taxonomy" id="56142"/>
    <lineage>
        <taxon>Bacteria</taxon>
        <taxon>Bacillati</taxon>
        <taxon>Mycoplasmatota</taxon>
        <taxon>Mycoplasmoidales</taxon>
        <taxon>Metamycoplasmataceae</taxon>
        <taxon>Metamycoplasma</taxon>
    </lineage>
</organism>
<dbReference type="Proteomes" id="UP001622612">
    <property type="component" value="Chromosome"/>
</dbReference>
<dbReference type="RefSeq" id="WP_405311641.1">
    <property type="nucleotide sequence ID" value="NZ_CP088155.1"/>
</dbReference>
<feature type="transmembrane region" description="Helical" evidence="1">
    <location>
        <begin position="269"/>
        <end position="294"/>
    </location>
</feature>
<gene>
    <name evidence="2" type="ORF">LQ356_00065</name>
</gene>
<evidence type="ECO:0000256" key="1">
    <source>
        <dbReference type="SAM" id="Phobius"/>
    </source>
</evidence>
<keyword evidence="3" id="KW-1185">Reference proteome</keyword>
<feature type="transmembrane region" description="Helical" evidence="1">
    <location>
        <begin position="185"/>
        <end position="208"/>
    </location>
</feature>
<reference evidence="2" key="1">
    <citation type="submission" date="2021-11" db="EMBL/GenBank/DDBJ databases">
        <title>The first genome sequence of unculturable Mycoplasma faucium obtained by de novo assembly of metagenomic reads.</title>
        <authorList>
            <person name="Sabat A.J."/>
            <person name="Bathoorn E."/>
            <person name="Akkerboom V."/>
            <person name="Friedrich A.W."/>
        </authorList>
    </citation>
    <scope>NUCLEOTIDE SEQUENCE [LARGE SCALE GENOMIC DNA]</scope>
    <source>
        <strain evidence="2">UMCG-MFM1</strain>
    </source>
</reference>
<evidence type="ECO:0000313" key="3">
    <source>
        <dbReference type="Proteomes" id="UP001622612"/>
    </source>
</evidence>
<dbReference type="EMBL" id="CP088155">
    <property type="protein sequence ID" value="WYM97279.1"/>
    <property type="molecule type" value="Genomic_DNA"/>
</dbReference>
<keyword evidence="1" id="KW-0472">Membrane</keyword>
<feature type="transmembrane region" description="Helical" evidence="1">
    <location>
        <begin position="25"/>
        <end position="43"/>
    </location>
</feature>
<keyword evidence="1" id="KW-1133">Transmembrane helix</keyword>
<feature type="transmembrane region" description="Helical" evidence="1">
    <location>
        <begin position="155"/>
        <end position="173"/>
    </location>
</feature>
<dbReference type="NCBIfam" id="NF046009">
    <property type="entry name" value="MAGa3780_fam"/>
    <property type="match status" value="1"/>
</dbReference>
<proteinExistence type="predicted"/>
<evidence type="ECO:0000313" key="2">
    <source>
        <dbReference type="EMBL" id="WYM97279.1"/>
    </source>
</evidence>
<sequence length="326" mass="38716">MDIQKQKIVSDQNAKESLKMTPNKIVALIIGIVLLTFLVGSLINDLIFYDTYDFNNGQSLLFKHKKTKEEWAIFKDKFIWQFLMRFTYLTVHINLLASVSLINYALNKKYQLSARRFLNFAFTYLVFGVILYWGFVSYRLTERFTGRLKWYNYFHVYLSHLIMPIFAFVGFLFAKNDLIMWKRDIAWSTFYVAGYIFFYFVMYTTLFVKAFNGYKPEPGLTSDQIYLKRMEAGNAATTFLYDFLHFAKPLFSENPYKGFSHTLIWTKAILIDIILVAFLISISPLLMFTFKYLFKIKMLKTKEEYLEYKKILKENWNAKPILAIAY</sequence>
<feature type="transmembrane region" description="Helical" evidence="1">
    <location>
        <begin position="117"/>
        <end position="135"/>
    </location>
</feature>